<organism evidence="2 3">
    <name type="scientific">Athelia psychrophila</name>
    <dbReference type="NCBI Taxonomy" id="1759441"/>
    <lineage>
        <taxon>Eukaryota</taxon>
        <taxon>Fungi</taxon>
        <taxon>Dikarya</taxon>
        <taxon>Basidiomycota</taxon>
        <taxon>Agaricomycotina</taxon>
        <taxon>Agaricomycetes</taxon>
        <taxon>Agaricomycetidae</taxon>
        <taxon>Atheliales</taxon>
        <taxon>Atheliaceae</taxon>
        <taxon>Athelia</taxon>
    </lineage>
</organism>
<protein>
    <submittedName>
        <fullName evidence="2">Uncharacterized protein</fullName>
    </submittedName>
</protein>
<dbReference type="EMBL" id="KV417544">
    <property type="protein sequence ID" value="KZP21877.1"/>
    <property type="molecule type" value="Genomic_DNA"/>
</dbReference>
<evidence type="ECO:0000313" key="3">
    <source>
        <dbReference type="Proteomes" id="UP000076532"/>
    </source>
</evidence>
<gene>
    <name evidence="2" type="ORF">FIBSPDRAFT_953403</name>
</gene>
<feature type="compositionally biased region" description="Pro residues" evidence="1">
    <location>
        <begin position="108"/>
        <end position="124"/>
    </location>
</feature>
<feature type="compositionally biased region" description="Pro residues" evidence="1">
    <location>
        <begin position="141"/>
        <end position="150"/>
    </location>
</feature>
<evidence type="ECO:0000256" key="1">
    <source>
        <dbReference type="SAM" id="MobiDB-lite"/>
    </source>
</evidence>
<feature type="region of interest" description="Disordered" evidence="1">
    <location>
        <begin position="278"/>
        <end position="299"/>
    </location>
</feature>
<keyword evidence="3" id="KW-1185">Reference proteome</keyword>
<reference evidence="2 3" key="1">
    <citation type="journal article" date="2016" name="Mol. Biol. Evol.">
        <title>Comparative Genomics of Early-Diverging Mushroom-Forming Fungi Provides Insights into the Origins of Lignocellulose Decay Capabilities.</title>
        <authorList>
            <person name="Nagy L.G."/>
            <person name="Riley R."/>
            <person name="Tritt A."/>
            <person name="Adam C."/>
            <person name="Daum C."/>
            <person name="Floudas D."/>
            <person name="Sun H."/>
            <person name="Yadav J.S."/>
            <person name="Pangilinan J."/>
            <person name="Larsson K.H."/>
            <person name="Matsuura K."/>
            <person name="Barry K."/>
            <person name="Labutti K."/>
            <person name="Kuo R."/>
            <person name="Ohm R.A."/>
            <person name="Bhattacharya S.S."/>
            <person name="Shirouzu T."/>
            <person name="Yoshinaga Y."/>
            <person name="Martin F.M."/>
            <person name="Grigoriev I.V."/>
            <person name="Hibbett D.S."/>
        </authorList>
    </citation>
    <scope>NUCLEOTIDE SEQUENCE [LARGE SCALE GENOMIC DNA]</scope>
    <source>
        <strain evidence="2 3">CBS 109695</strain>
    </source>
</reference>
<name>A0A166KGB6_9AGAM</name>
<evidence type="ECO:0000313" key="2">
    <source>
        <dbReference type="EMBL" id="KZP21877.1"/>
    </source>
</evidence>
<feature type="region of interest" description="Disordered" evidence="1">
    <location>
        <begin position="68"/>
        <end position="154"/>
    </location>
</feature>
<proteinExistence type="predicted"/>
<dbReference type="Proteomes" id="UP000076532">
    <property type="component" value="Unassembled WGS sequence"/>
</dbReference>
<dbReference type="AlphaFoldDB" id="A0A166KGB6"/>
<sequence>MHPIDQNLPHNPYYVPNVETPVFTEFTPAQLAELARDIHSDEKFEQELQQFDQDFRTYNPAVWGSARAQYDAEHHNQRRGEATDTRTRAVAHKPTSVTPAPTRVSHAPPVPPRLPPATPAPATPTPTAHRRNSPIAVPSPTASPSPPPSSPRSTKAVSYEALIWMYPRPPPVGSKKSKRQGAKKKAGIPAYTTYGPQALSTTMDRSSFLESIATRIDYETDSLDVDSFMYRFEIPANSTWKPVRDSNGYESLCAAIRTKKKQFNIILTMNAAANMSSRARAGHISEVDDSDDEEPSAKRTKTVFDDELEEIVAELDGKYTVGNCPQHPDVQCFHHRPTQNHFLLDRPRKLVWAGYIKKNLASTIAIPLTSQSFHASKAMRKVAQHARSTSITTPVPPETPPVAFQPPFATPPANYPYHYYPPPYYPPAGHAGPSNWGAPTFAQPPSSPPPAGLSLDEFFNRYKISETVQEAFEVWGFQIGDDLADIADDLVKTAGIKVLEWKRVIKAYKKFKHASD</sequence>
<accession>A0A166KGB6</accession>
<dbReference type="OrthoDB" id="3238775at2759"/>
<feature type="compositionally biased region" description="Basic and acidic residues" evidence="1">
    <location>
        <begin position="70"/>
        <end position="87"/>
    </location>
</feature>